<dbReference type="Proteomes" id="UP000271468">
    <property type="component" value="Unassembled WGS sequence"/>
</dbReference>
<dbReference type="AlphaFoldDB" id="A0A3M3JRQ6"/>
<accession>A0A3M3JRQ6</accession>
<gene>
    <name evidence="1" type="ORF">ALQ65_200264</name>
</gene>
<dbReference type="EMBL" id="RBOV01000098">
    <property type="protein sequence ID" value="RMN13506.1"/>
    <property type="molecule type" value="Genomic_DNA"/>
</dbReference>
<organism evidence="1 2">
    <name type="scientific">Pseudomonas syringae pv. coriandricola</name>
    <dbReference type="NCBI Taxonomy" id="264453"/>
    <lineage>
        <taxon>Bacteria</taxon>
        <taxon>Pseudomonadati</taxon>
        <taxon>Pseudomonadota</taxon>
        <taxon>Gammaproteobacteria</taxon>
        <taxon>Pseudomonadales</taxon>
        <taxon>Pseudomonadaceae</taxon>
        <taxon>Pseudomonas</taxon>
    </lineage>
</organism>
<evidence type="ECO:0000313" key="1">
    <source>
        <dbReference type="EMBL" id="RMN13506.1"/>
    </source>
</evidence>
<protein>
    <submittedName>
        <fullName evidence="1">Uncharacterized protein</fullName>
    </submittedName>
</protein>
<sequence>MPREASIELRHGNYPLKRFRPTFFVAKRRPFHIIPDTQTQTPVYANTYLHIRESIEPRL</sequence>
<reference evidence="1 2" key="1">
    <citation type="submission" date="2018-08" db="EMBL/GenBank/DDBJ databases">
        <title>Recombination of ecologically and evolutionarily significant loci maintains genetic cohesion in the Pseudomonas syringae species complex.</title>
        <authorList>
            <person name="Dillon M."/>
            <person name="Thakur S."/>
            <person name="Almeida R.N.D."/>
            <person name="Weir B.S."/>
            <person name="Guttman D.S."/>
        </authorList>
    </citation>
    <scope>NUCLEOTIDE SEQUENCE [LARGE SCALE GENOMIC DNA]</scope>
    <source>
        <strain evidence="1 2">ICMP 12341</strain>
    </source>
</reference>
<evidence type="ECO:0000313" key="2">
    <source>
        <dbReference type="Proteomes" id="UP000271468"/>
    </source>
</evidence>
<proteinExistence type="predicted"/>
<comment type="caution">
    <text evidence="1">The sequence shown here is derived from an EMBL/GenBank/DDBJ whole genome shotgun (WGS) entry which is preliminary data.</text>
</comment>
<name>A0A3M3JRQ6_9PSED</name>